<organism evidence="2 3">
    <name type="scientific">Kipferlia bialata</name>
    <dbReference type="NCBI Taxonomy" id="797122"/>
    <lineage>
        <taxon>Eukaryota</taxon>
        <taxon>Metamonada</taxon>
        <taxon>Carpediemonas-like organisms</taxon>
        <taxon>Kipferlia</taxon>
    </lineage>
</organism>
<accession>A0A391NYM0</accession>
<reference evidence="2 3" key="1">
    <citation type="journal article" date="2018" name="PLoS ONE">
        <title>The draft genome of Kipferlia bialata reveals reductive genome evolution in fornicate parasites.</title>
        <authorList>
            <person name="Tanifuji G."/>
            <person name="Takabayashi S."/>
            <person name="Kume K."/>
            <person name="Takagi M."/>
            <person name="Nakayama T."/>
            <person name="Kamikawa R."/>
            <person name="Inagaki Y."/>
            <person name="Hashimoto T."/>
        </authorList>
    </citation>
    <scope>NUCLEOTIDE SEQUENCE [LARGE SCALE GENOMIC DNA]</scope>
    <source>
        <strain evidence="2">NY0173</strain>
    </source>
</reference>
<name>A0A391NYM0_9EUKA</name>
<dbReference type="AlphaFoldDB" id="A0A391NYM0"/>
<feature type="compositionally biased region" description="Polar residues" evidence="1">
    <location>
        <begin position="1"/>
        <end position="29"/>
    </location>
</feature>
<dbReference type="Proteomes" id="UP000265618">
    <property type="component" value="Unassembled WGS sequence"/>
</dbReference>
<dbReference type="EMBL" id="BDIP01003909">
    <property type="protein sequence ID" value="GCA63529.1"/>
    <property type="molecule type" value="Genomic_DNA"/>
</dbReference>
<proteinExistence type="predicted"/>
<feature type="region of interest" description="Disordered" evidence="1">
    <location>
        <begin position="1"/>
        <end position="55"/>
    </location>
</feature>
<evidence type="ECO:0000313" key="3">
    <source>
        <dbReference type="Proteomes" id="UP000265618"/>
    </source>
</evidence>
<gene>
    <name evidence="2" type="ORF">KIPB_010476</name>
</gene>
<protein>
    <submittedName>
        <fullName evidence="2">Uncharacterized protein</fullName>
    </submittedName>
</protein>
<comment type="caution">
    <text evidence="2">The sequence shown here is derived from an EMBL/GenBank/DDBJ whole genome shotgun (WGS) entry which is preliminary data.</text>
</comment>
<sequence length="87" mass="9297">MNIQSQGSGSVDTEAYTQEPGSVSASITPTPERERDDAFEQGSDTPTLGKGDTPPAVVLYTVHSSGEIVSVDYHPMVSQIDTLVEVW</sequence>
<evidence type="ECO:0000313" key="2">
    <source>
        <dbReference type="EMBL" id="GCA63529.1"/>
    </source>
</evidence>
<evidence type="ECO:0000256" key="1">
    <source>
        <dbReference type="SAM" id="MobiDB-lite"/>
    </source>
</evidence>
<keyword evidence="3" id="KW-1185">Reference proteome</keyword>